<dbReference type="Pfam" id="PF04269">
    <property type="entry name" value="DUF440"/>
    <property type="match status" value="1"/>
</dbReference>
<gene>
    <name evidence="1" type="ORF">LCGC14_2631120</name>
</gene>
<protein>
    <recommendedName>
        <fullName evidence="2">DUF440 family protein</fullName>
    </recommendedName>
</protein>
<evidence type="ECO:0008006" key="2">
    <source>
        <dbReference type="Google" id="ProtNLM"/>
    </source>
</evidence>
<evidence type="ECO:0000313" key="1">
    <source>
        <dbReference type="EMBL" id="KKK99601.1"/>
    </source>
</evidence>
<organism evidence="1">
    <name type="scientific">marine sediment metagenome</name>
    <dbReference type="NCBI Taxonomy" id="412755"/>
    <lineage>
        <taxon>unclassified sequences</taxon>
        <taxon>metagenomes</taxon>
        <taxon>ecological metagenomes</taxon>
    </lineage>
</organism>
<proteinExistence type="predicted"/>
<reference evidence="1" key="1">
    <citation type="journal article" date="2015" name="Nature">
        <title>Complex archaea that bridge the gap between prokaryotes and eukaryotes.</title>
        <authorList>
            <person name="Spang A."/>
            <person name="Saw J.H."/>
            <person name="Jorgensen S.L."/>
            <person name="Zaremba-Niedzwiedzka K."/>
            <person name="Martijn J."/>
            <person name="Lind A.E."/>
            <person name="van Eijk R."/>
            <person name="Schleper C."/>
            <person name="Guy L."/>
            <person name="Ettema T.J."/>
        </authorList>
    </citation>
    <scope>NUCLEOTIDE SEQUENCE</scope>
</reference>
<dbReference type="SUPFAM" id="SSF102816">
    <property type="entry name" value="Putative dsDNA mimic"/>
    <property type="match status" value="1"/>
</dbReference>
<dbReference type="AlphaFoldDB" id="A0A0F9CSQ3"/>
<accession>A0A0F9CSQ3</accession>
<name>A0A0F9CSQ3_9ZZZZ</name>
<dbReference type="EMBL" id="LAZR01045134">
    <property type="protein sequence ID" value="KKK99601.1"/>
    <property type="molecule type" value="Genomic_DNA"/>
</dbReference>
<sequence length="84" mass="9799">MAIYKLENDKIVGIPETTFTNEKIDERSDLQQYLLNSINVIEPELFIQVLVGLEFDNQDILFAKILISRDKDAPFCHILWKDSE</sequence>
<comment type="caution">
    <text evidence="1">The sequence shown here is derived from an EMBL/GenBank/DDBJ whole genome shotgun (WGS) entry which is preliminary data.</text>
</comment>
<dbReference type="InterPro" id="IPR036763">
    <property type="entry name" value="Put_dsDNA_mimic_sf"/>
</dbReference>
<dbReference type="InterPro" id="IPR007376">
    <property type="entry name" value="dsDNA_mimic_put"/>
</dbReference>
<dbReference type="Gene3D" id="3.10.450.140">
    <property type="entry name" value="dsDNA mimic, putative"/>
    <property type="match status" value="1"/>
</dbReference>